<dbReference type="RefSeq" id="WP_202989063.1">
    <property type="nucleotide sequence ID" value="NZ_JAENHO010000001.1"/>
</dbReference>
<feature type="transmembrane region" description="Helical" evidence="8">
    <location>
        <begin position="256"/>
        <end position="276"/>
    </location>
</feature>
<feature type="domain" description="Major facilitator superfamily (MFS) profile" evidence="9">
    <location>
        <begin position="14"/>
        <end position="398"/>
    </location>
</feature>
<dbReference type="InterPro" id="IPR020846">
    <property type="entry name" value="MFS_dom"/>
</dbReference>
<dbReference type="Pfam" id="PF07690">
    <property type="entry name" value="MFS_1"/>
    <property type="match status" value="1"/>
</dbReference>
<name>A0ABS1VG19_9ACTN</name>
<dbReference type="InterPro" id="IPR004812">
    <property type="entry name" value="Efflux_drug-R_Bcr/CmlA"/>
</dbReference>
<comment type="subcellular location">
    <subcellularLocation>
        <location evidence="1">Cell membrane</location>
        <topology evidence="1">Multi-pass membrane protein</topology>
    </subcellularLocation>
</comment>
<evidence type="ECO:0000256" key="6">
    <source>
        <dbReference type="ARBA" id="ARBA00022989"/>
    </source>
</evidence>
<dbReference type="InterPro" id="IPR036259">
    <property type="entry name" value="MFS_trans_sf"/>
</dbReference>
<dbReference type="InterPro" id="IPR011701">
    <property type="entry name" value="MFS"/>
</dbReference>
<accession>A0ABS1VG19</accession>
<comment type="caution">
    <text evidence="10">The sequence shown here is derived from an EMBL/GenBank/DDBJ whole genome shotgun (WGS) entry which is preliminary data.</text>
</comment>
<evidence type="ECO:0000259" key="9">
    <source>
        <dbReference type="PROSITE" id="PS50850"/>
    </source>
</evidence>
<evidence type="ECO:0000256" key="1">
    <source>
        <dbReference type="ARBA" id="ARBA00004651"/>
    </source>
</evidence>
<dbReference type="Gene3D" id="1.20.1720.10">
    <property type="entry name" value="Multidrug resistance protein D"/>
    <property type="match status" value="1"/>
</dbReference>
<feature type="transmembrane region" description="Helical" evidence="8">
    <location>
        <begin position="45"/>
        <end position="67"/>
    </location>
</feature>
<dbReference type="PANTHER" id="PTHR42718">
    <property type="entry name" value="MAJOR FACILITATOR SUPERFAMILY MULTIDRUG TRANSPORTER MFSC"/>
    <property type="match status" value="1"/>
</dbReference>
<feature type="transmembrane region" description="Helical" evidence="8">
    <location>
        <begin position="105"/>
        <end position="126"/>
    </location>
</feature>
<sequence length="406" mass="41906">MISSLLAPRTAQPRLAALLLVTGTAALSTDTYIAALPSMQASLQTSASVVQLTLTFFIAGMAVGQLLSGPVSDARGRRAIVLGACVVFTIMSILCAIAPTGGLLVAVRAVQGAAAGVATAVGRAVVTDIYRGREAAALFGTLSAVGLLAPVLAPAIGGVLLTFGDWRVVFWFLTLVGVAMTVAATVALPESLPPERRHPGGLANLLRRSRDLLTDPHFAVPVLVQCLTVAGFFVYIGGSSFVLQEDLGLSAREYTMLFTVNALTMVTTSVIFRLLVKRTGAVVLRRCAVVLQTAAVLVLFLITLLAAGHRPPLTVVWTALALMTAGLGLYFPSNAAIAQNAGRRFSGTASALSGGLPFLTGALTTPLTGALGSQTVMTMALCMATGFLLAAVVAALGRRYTVEPVD</sequence>
<dbReference type="PANTHER" id="PTHR42718:SF9">
    <property type="entry name" value="MAJOR FACILITATOR SUPERFAMILY MULTIDRUG TRANSPORTER MFSC"/>
    <property type="match status" value="1"/>
</dbReference>
<protein>
    <submittedName>
        <fullName evidence="10">Bcr/CflA family efflux MFS transporter</fullName>
    </submittedName>
</protein>
<keyword evidence="7 8" id="KW-0472">Membrane</keyword>
<feature type="transmembrane region" description="Helical" evidence="8">
    <location>
        <begin position="288"/>
        <end position="308"/>
    </location>
</feature>
<evidence type="ECO:0000256" key="3">
    <source>
        <dbReference type="ARBA" id="ARBA00022448"/>
    </source>
</evidence>
<dbReference type="NCBIfam" id="TIGR00710">
    <property type="entry name" value="efflux_Bcr_CflA"/>
    <property type="match status" value="1"/>
</dbReference>
<evidence type="ECO:0000313" key="11">
    <source>
        <dbReference type="Proteomes" id="UP000598996"/>
    </source>
</evidence>
<keyword evidence="6 8" id="KW-1133">Transmembrane helix</keyword>
<proteinExistence type="inferred from homology"/>
<evidence type="ECO:0000256" key="7">
    <source>
        <dbReference type="ARBA" id="ARBA00023136"/>
    </source>
</evidence>
<gene>
    <name evidence="10" type="ORF">JKJ07_00085</name>
</gene>
<dbReference type="Proteomes" id="UP000598996">
    <property type="component" value="Unassembled WGS sequence"/>
</dbReference>
<comment type="similarity">
    <text evidence="2">Belongs to the major facilitator superfamily. Bcr/CmlA family.</text>
</comment>
<dbReference type="EMBL" id="JAENHO010000001">
    <property type="protein sequence ID" value="MBL7252702.1"/>
    <property type="molecule type" value="Genomic_DNA"/>
</dbReference>
<evidence type="ECO:0000256" key="2">
    <source>
        <dbReference type="ARBA" id="ARBA00006236"/>
    </source>
</evidence>
<keyword evidence="11" id="KW-1185">Reference proteome</keyword>
<keyword evidence="3" id="KW-0813">Transport</keyword>
<keyword evidence="5 8" id="KW-0812">Transmembrane</keyword>
<dbReference type="PROSITE" id="PS50850">
    <property type="entry name" value="MFS"/>
    <property type="match status" value="1"/>
</dbReference>
<feature type="transmembrane region" description="Helical" evidence="8">
    <location>
        <begin position="314"/>
        <end position="333"/>
    </location>
</feature>
<evidence type="ECO:0000256" key="4">
    <source>
        <dbReference type="ARBA" id="ARBA00022475"/>
    </source>
</evidence>
<evidence type="ECO:0000256" key="5">
    <source>
        <dbReference type="ARBA" id="ARBA00022692"/>
    </source>
</evidence>
<feature type="transmembrane region" description="Helical" evidence="8">
    <location>
        <begin position="79"/>
        <end position="99"/>
    </location>
</feature>
<evidence type="ECO:0000313" key="10">
    <source>
        <dbReference type="EMBL" id="MBL7252702.1"/>
    </source>
</evidence>
<evidence type="ECO:0000256" key="8">
    <source>
        <dbReference type="SAM" id="Phobius"/>
    </source>
</evidence>
<feature type="transmembrane region" description="Helical" evidence="8">
    <location>
        <begin position="376"/>
        <end position="396"/>
    </location>
</feature>
<organism evidence="10 11">
    <name type="scientific">Paractinoplanes lichenicola</name>
    <dbReference type="NCBI Taxonomy" id="2802976"/>
    <lineage>
        <taxon>Bacteria</taxon>
        <taxon>Bacillati</taxon>
        <taxon>Actinomycetota</taxon>
        <taxon>Actinomycetes</taxon>
        <taxon>Micromonosporales</taxon>
        <taxon>Micromonosporaceae</taxon>
        <taxon>Paractinoplanes</taxon>
    </lineage>
</organism>
<feature type="transmembrane region" description="Helical" evidence="8">
    <location>
        <begin position="138"/>
        <end position="163"/>
    </location>
</feature>
<feature type="transmembrane region" description="Helical" evidence="8">
    <location>
        <begin position="169"/>
        <end position="188"/>
    </location>
</feature>
<dbReference type="SUPFAM" id="SSF103473">
    <property type="entry name" value="MFS general substrate transporter"/>
    <property type="match status" value="1"/>
</dbReference>
<feature type="transmembrane region" description="Helical" evidence="8">
    <location>
        <begin position="345"/>
        <end position="364"/>
    </location>
</feature>
<keyword evidence="4" id="KW-1003">Cell membrane</keyword>
<feature type="transmembrane region" description="Helical" evidence="8">
    <location>
        <begin position="218"/>
        <end position="236"/>
    </location>
</feature>
<reference evidence="10 11" key="1">
    <citation type="submission" date="2021-01" db="EMBL/GenBank/DDBJ databases">
        <title>Actinoplanes sp. nov. LDG1-01 isolated from lichen.</title>
        <authorList>
            <person name="Saeng-In P."/>
            <person name="Phongsopitanun W."/>
            <person name="Kanchanasin P."/>
            <person name="Yuki M."/>
            <person name="Kudo T."/>
            <person name="Ohkuma M."/>
            <person name="Tanasupawat S."/>
        </authorList>
    </citation>
    <scope>NUCLEOTIDE SEQUENCE [LARGE SCALE GENOMIC DNA]</scope>
    <source>
        <strain evidence="10 11">LDG1-01</strain>
    </source>
</reference>